<accession>A0A3N4M1B8</accession>
<dbReference type="InParanoid" id="A0A3N4M1B8"/>
<evidence type="ECO:0000313" key="7">
    <source>
        <dbReference type="EMBL" id="RPB28860.1"/>
    </source>
</evidence>
<comment type="similarity">
    <text evidence="4">Belongs to the complex I LYR family. SDHAF1 subfamily.</text>
</comment>
<gene>
    <name evidence="7" type="ORF">L211DRAFT_817044</name>
</gene>
<evidence type="ECO:0000256" key="3">
    <source>
        <dbReference type="ARBA" id="ARBA00023186"/>
    </source>
</evidence>
<keyword evidence="8" id="KW-1185">Reference proteome</keyword>
<protein>
    <recommendedName>
        <fullName evidence="6">Complex 1 LYR protein domain-containing protein</fullName>
    </recommendedName>
</protein>
<evidence type="ECO:0000256" key="2">
    <source>
        <dbReference type="ARBA" id="ARBA00023128"/>
    </source>
</evidence>
<dbReference type="PANTHER" id="PTHR13675:SF1">
    <property type="entry name" value="SUCCINATE DEHYDROGENASE ASSEMBLY FACTOR 1, MITOCHONDRIAL"/>
    <property type="match status" value="1"/>
</dbReference>
<organism evidence="7 8">
    <name type="scientific">Terfezia boudieri ATCC MYA-4762</name>
    <dbReference type="NCBI Taxonomy" id="1051890"/>
    <lineage>
        <taxon>Eukaryota</taxon>
        <taxon>Fungi</taxon>
        <taxon>Dikarya</taxon>
        <taxon>Ascomycota</taxon>
        <taxon>Pezizomycotina</taxon>
        <taxon>Pezizomycetes</taxon>
        <taxon>Pezizales</taxon>
        <taxon>Pezizaceae</taxon>
        <taxon>Terfezia</taxon>
    </lineage>
</organism>
<evidence type="ECO:0000313" key="8">
    <source>
        <dbReference type="Proteomes" id="UP000267821"/>
    </source>
</evidence>
<reference evidence="7 8" key="1">
    <citation type="journal article" date="2018" name="Nat. Ecol. Evol.">
        <title>Pezizomycetes genomes reveal the molecular basis of ectomycorrhizal truffle lifestyle.</title>
        <authorList>
            <person name="Murat C."/>
            <person name="Payen T."/>
            <person name="Noel B."/>
            <person name="Kuo A."/>
            <person name="Morin E."/>
            <person name="Chen J."/>
            <person name="Kohler A."/>
            <person name="Krizsan K."/>
            <person name="Balestrini R."/>
            <person name="Da Silva C."/>
            <person name="Montanini B."/>
            <person name="Hainaut M."/>
            <person name="Levati E."/>
            <person name="Barry K.W."/>
            <person name="Belfiori B."/>
            <person name="Cichocki N."/>
            <person name="Clum A."/>
            <person name="Dockter R.B."/>
            <person name="Fauchery L."/>
            <person name="Guy J."/>
            <person name="Iotti M."/>
            <person name="Le Tacon F."/>
            <person name="Lindquist E.A."/>
            <person name="Lipzen A."/>
            <person name="Malagnac F."/>
            <person name="Mello A."/>
            <person name="Molinier V."/>
            <person name="Miyauchi S."/>
            <person name="Poulain J."/>
            <person name="Riccioni C."/>
            <person name="Rubini A."/>
            <person name="Sitrit Y."/>
            <person name="Splivallo R."/>
            <person name="Traeger S."/>
            <person name="Wang M."/>
            <person name="Zifcakova L."/>
            <person name="Wipf D."/>
            <person name="Zambonelli A."/>
            <person name="Paolocci F."/>
            <person name="Nowrousian M."/>
            <person name="Ottonello S."/>
            <person name="Baldrian P."/>
            <person name="Spatafora J.W."/>
            <person name="Henrissat B."/>
            <person name="Nagy L.G."/>
            <person name="Aury J.M."/>
            <person name="Wincker P."/>
            <person name="Grigoriev I.V."/>
            <person name="Bonfante P."/>
            <person name="Martin F.M."/>
        </authorList>
    </citation>
    <scope>NUCLEOTIDE SEQUENCE [LARGE SCALE GENOMIC DNA]</scope>
    <source>
        <strain evidence="7 8">ATCC MYA-4762</strain>
    </source>
</reference>
<dbReference type="FunCoup" id="A0A3N4M1B8">
    <property type="interactions" value="77"/>
</dbReference>
<dbReference type="Pfam" id="PF05347">
    <property type="entry name" value="Complex1_LYR"/>
    <property type="match status" value="1"/>
</dbReference>
<evidence type="ECO:0000259" key="6">
    <source>
        <dbReference type="Pfam" id="PF05347"/>
    </source>
</evidence>
<dbReference type="GO" id="GO:0034553">
    <property type="term" value="P:mitochondrial respiratory chain complex II assembly"/>
    <property type="evidence" value="ECO:0007669"/>
    <property type="project" value="InterPro"/>
</dbReference>
<dbReference type="CDD" id="cd20268">
    <property type="entry name" value="Complex1_LYR_SDHAF1_LYRM8"/>
    <property type="match status" value="1"/>
</dbReference>
<dbReference type="InterPro" id="IPR045295">
    <property type="entry name" value="Complex1_LYR_SDHAF1_LYRM8"/>
</dbReference>
<keyword evidence="3" id="KW-0143">Chaperone</keyword>
<proteinExistence type="inferred from homology"/>
<dbReference type="InterPro" id="IPR008011">
    <property type="entry name" value="Complex1_LYR_dom"/>
</dbReference>
<evidence type="ECO:0000256" key="1">
    <source>
        <dbReference type="ARBA" id="ARBA00004305"/>
    </source>
</evidence>
<evidence type="ECO:0000256" key="4">
    <source>
        <dbReference type="ARBA" id="ARBA00025715"/>
    </source>
</evidence>
<dbReference type="Proteomes" id="UP000267821">
    <property type="component" value="Unassembled WGS sequence"/>
</dbReference>
<sequence>MATTRKLTGLQKDVLSLYRACLRQAKLKPVETRENFRQFASRDEFRSHLDVDRKDFNTIEYLLRTGRRKLETYSGEGIRNIVLQGRGGTHKDGRHGRNNMISRRQGLRAPPEKQQEFQ</sequence>
<evidence type="ECO:0000256" key="5">
    <source>
        <dbReference type="SAM" id="MobiDB-lite"/>
    </source>
</evidence>
<dbReference type="PANTHER" id="PTHR13675">
    <property type="entry name" value="LYR MOTIF-CONTAINING PROTEIN 2"/>
    <property type="match status" value="1"/>
</dbReference>
<feature type="region of interest" description="Disordered" evidence="5">
    <location>
        <begin position="84"/>
        <end position="118"/>
    </location>
</feature>
<dbReference type="AlphaFoldDB" id="A0A3N4M1B8"/>
<dbReference type="OrthoDB" id="273010at2759"/>
<name>A0A3N4M1B8_9PEZI</name>
<dbReference type="EMBL" id="ML121528">
    <property type="protein sequence ID" value="RPB28860.1"/>
    <property type="molecule type" value="Genomic_DNA"/>
</dbReference>
<comment type="subcellular location">
    <subcellularLocation>
        <location evidence="1">Mitochondrion matrix</location>
    </subcellularLocation>
</comment>
<feature type="domain" description="Complex 1 LYR protein" evidence="6">
    <location>
        <begin position="13"/>
        <end position="71"/>
    </location>
</feature>
<dbReference type="GO" id="GO:0005759">
    <property type="term" value="C:mitochondrial matrix"/>
    <property type="evidence" value="ECO:0007669"/>
    <property type="project" value="UniProtKB-SubCell"/>
</dbReference>
<keyword evidence="2" id="KW-0496">Mitochondrion</keyword>
<dbReference type="STRING" id="1051890.A0A3N4M1B8"/>